<dbReference type="KEGG" id="lak:106167832"/>
<name>A0A1S3IX93_LINAN</name>
<dbReference type="InParanoid" id="A0A1S3IX93"/>
<protein>
    <submittedName>
        <fullName evidence="3">Adhesive plaque matrix protein</fullName>
    </submittedName>
</protein>
<dbReference type="Proteomes" id="UP000085678">
    <property type="component" value="Unplaced"/>
</dbReference>
<proteinExistence type="predicted"/>
<reference evidence="3" key="2">
    <citation type="submission" date="2025-08" db="UniProtKB">
        <authorList>
            <consortium name="RefSeq"/>
        </authorList>
    </citation>
    <scope>IDENTIFICATION</scope>
</reference>
<keyword evidence="1" id="KW-1133">Transmembrane helix</keyword>
<keyword evidence="2" id="KW-1185">Reference proteome</keyword>
<accession>A0A1S3IX93</accession>
<keyword evidence="1" id="KW-0812">Transmembrane</keyword>
<dbReference type="GeneID" id="106167832"/>
<reference evidence="3" key="1">
    <citation type="journal article" date="2015" name="Nat. Commun.">
        <title>The Lingula genome provides insights into brachiopod evolution and the origin of phosphate biomineralization.</title>
        <authorList>
            <person name="Luo Y.J."/>
            <person name="Takeuchi T."/>
            <person name="Koyanagi R."/>
            <person name="Yamada L."/>
            <person name="Kanda M."/>
            <person name="Khalturina M."/>
            <person name="Fujie M."/>
            <person name="Yamasaki S.I."/>
            <person name="Endo K."/>
            <person name="Satoh N."/>
        </authorList>
    </citation>
    <scope>NUCLEOTIDE SEQUENCE</scope>
</reference>
<evidence type="ECO:0000256" key="1">
    <source>
        <dbReference type="SAM" id="Phobius"/>
    </source>
</evidence>
<organism evidence="2 3">
    <name type="scientific">Lingula anatina</name>
    <name type="common">Brachiopod</name>
    <name type="synonym">Lingula unguis</name>
    <dbReference type="NCBI Taxonomy" id="7574"/>
    <lineage>
        <taxon>Eukaryota</taxon>
        <taxon>Metazoa</taxon>
        <taxon>Spiralia</taxon>
        <taxon>Lophotrochozoa</taxon>
        <taxon>Brachiopoda</taxon>
        <taxon>Linguliformea</taxon>
        <taxon>Lingulata</taxon>
        <taxon>Lingulida</taxon>
        <taxon>Linguloidea</taxon>
        <taxon>Lingulidae</taxon>
        <taxon>Lingula</taxon>
    </lineage>
</organism>
<feature type="transmembrane region" description="Helical" evidence="1">
    <location>
        <begin position="6"/>
        <end position="26"/>
    </location>
</feature>
<sequence length="165" mass="18916">MNSKMTWIFIILLVYASAVFVGSNVIRERKPSTLLSLGQKQWETRFMHLFQLRNKREISPYPWTFPPKITIRSFPPVPKVTIKPWTIPSIKPIKPWTVPPKVTFTFPPKVTIKPWTIRSIKPIKPWTVPPKVTFTFPPKITIGLLPTIILPTAAPLPTFPPDLIG</sequence>
<evidence type="ECO:0000313" key="3">
    <source>
        <dbReference type="RefSeq" id="XP_013402169.1"/>
    </source>
</evidence>
<keyword evidence="1" id="KW-0472">Membrane</keyword>
<gene>
    <name evidence="3" type="primary">LOC106167832</name>
</gene>
<dbReference type="RefSeq" id="XP_013402169.1">
    <property type="nucleotide sequence ID" value="XM_013546715.1"/>
</dbReference>
<dbReference type="AlphaFoldDB" id="A0A1S3IX93"/>
<evidence type="ECO:0000313" key="2">
    <source>
        <dbReference type="Proteomes" id="UP000085678"/>
    </source>
</evidence>